<reference evidence="1 2" key="1">
    <citation type="submission" date="2024-06" db="EMBL/GenBank/DDBJ databases">
        <title>Pontibacter populi HYL7-15.</title>
        <authorList>
            <person name="Kim M.K."/>
        </authorList>
    </citation>
    <scope>NUCLEOTIDE SEQUENCE [LARGE SCALE GENOMIC DNA]</scope>
    <source>
        <strain evidence="1 2">HYL7-15</strain>
    </source>
</reference>
<proteinExistence type="predicted"/>
<dbReference type="RefSeq" id="WP_350411771.1">
    <property type="nucleotide sequence ID" value="NZ_JBEOKT010000005.1"/>
</dbReference>
<dbReference type="EMBL" id="JBEOKT010000005">
    <property type="protein sequence ID" value="MER2997378.1"/>
    <property type="molecule type" value="Genomic_DNA"/>
</dbReference>
<protein>
    <submittedName>
        <fullName evidence="1">Uncharacterized protein</fullName>
    </submittedName>
</protein>
<organism evidence="1 2">
    <name type="scientific">Pontibacter populi</name>
    <dbReference type="NCBI Taxonomy" id="890055"/>
    <lineage>
        <taxon>Bacteria</taxon>
        <taxon>Pseudomonadati</taxon>
        <taxon>Bacteroidota</taxon>
        <taxon>Cytophagia</taxon>
        <taxon>Cytophagales</taxon>
        <taxon>Hymenobacteraceae</taxon>
        <taxon>Pontibacter</taxon>
    </lineage>
</organism>
<dbReference type="Proteomes" id="UP001476807">
    <property type="component" value="Unassembled WGS sequence"/>
</dbReference>
<name>A0ABV1RSM3_9BACT</name>
<keyword evidence="2" id="KW-1185">Reference proteome</keyword>
<evidence type="ECO:0000313" key="1">
    <source>
        <dbReference type="EMBL" id="MER2997378.1"/>
    </source>
</evidence>
<evidence type="ECO:0000313" key="2">
    <source>
        <dbReference type="Proteomes" id="UP001476807"/>
    </source>
</evidence>
<comment type="caution">
    <text evidence="1">The sequence shown here is derived from an EMBL/GenBank/DDBJ whole genome shotgun (WGS) entry which is preliminary data.</text>
</comment>
<gene>
    <name evidence="1" type="ORF">ABS362_07460</name>
</gene>
<sequence>MNPLTQINHFLSPEGLAELRSKFTPPPSAFDIKYDSLSDSLSFLHIDDQSGKEQMGSLSFTTVVSRELRKLLKNINIELDEKTFSINNDQERENFSKYALQRINDIFQRWSSSDFARSYPETIVILTDFKECLETNLSYYKTEELTPKSPEQTLNLPNNFNLPKLNLKAERLNLRQSALLFDYLLKHKAILNYNDSSLAEIVSTLTGHSKQNLRAAGFGLIKNIKRGWNKDGEPINDRNKDLNELKDLLLSIIKEIDEEALKNIK</sequence>
<accession>A0ABV1RSM3</accession>